<evidence type="ECO:0000313" key="5">
    <source>
        <dbReference type="Proteomes" id="UP000824123"/>
    </source>
</evidence>
<accession>A0A9D1LRX1</accession>
<dbReference type="PANTHER" id="PTHR34408">
    <property type="entry name" value="FAMILY PROTEIN, PUTATIVE-RELATED"/>
    <property type="match status" value="1"/>
</dbReference>
<evidence type="ECO:0000256" key="2">
    <source>
        <dbReference type="SAM" id="SignalP"/>
    </source>
</evidence>
<feature type="compositionally biased region" description="Low complexity" evidence="1">
    <location>
        <begin position="332"/>
        <end position="341"/>
    </location>
</feature>
<dbReference type="SMART" id="SM00287">
    <property type="entry name" value="SH3b"/>
    <property type="match status" value="5"/>
</dbReference>
<reference evidence="4" key="1">
    <citation type="submission" date="2020-10" db="EMBL/GenBank/DDBJ databases">
        <authorList>
            <person name="Gilroy R."/>
        </authorList>
    </citation>
    <scope>NUCLEOTIDE SEQUENCE</scope>
    <source>
        <strain evidence="4">ChiSxjej2B14-8506</strain>
    </source>
</reference>
<protein>
    <submittedName>
        <fullName evidence="4">SH3 domain-containing protein</fullName>
    </submittedName>
</protein>
<dbReference type="Pfam" id="PF08239">
    <property type="entry name" value="SH3_3"/>
    <property type="match status" value="5"/>
</dbReference>
<feature type="compositionally biased region" description="Low complexity" evidence="1">
    <location>
        <begin position="469"/>
        <end position="489"/>
    </location>
</feature>
<dbReference type="Gene3D" id="1.10.101.10">
    <property type="entry name" value="PGBD-like superfamily/PGBD"/>
    <property type="match status" value="3"/>
</dbReference>
<dbReference type="Gene3D" id="2.30.30.40">
    <property type="entry name" value="SH3 Domains"/>
    <property type="match status" value="5"/>
</dbReference>
<dbReference type="InterPro" id="IPR002477">
    <property type="entry name" value="Peptidoglycan-bd-like"/>
</dbReference>
<dbReference type="InterPro" id="IPR003646">
    <property type="entry name" value="SH3-like_bac-type"/>
</dbReference>
<dbReference type="Proteomes" id="UP000824123">
    <property type="component" value="Unassembled WGS sequence"/>
</dbReference>
<feature type="domain" description="SH3b" evidence="3">
    <location>
        <begin position="174"/>
        <end position="236"/>
    </location>
</feature>
<feature type="region of interest" description="Disordered" evidence="1">
    <location>
        <begin position="649"/>
        <end position="672"/>
    </location>
</feature>
<dbReference type="InterPro" id="IPR036366">
    <property type="entry name" value="PGBDSf"/>
</dbReference>
<dbReference type="PROSITE" id="PS51781">
    <property type="entry name" value="SH3B"/>
    <property type="match status" value="5"/>
</dbReference>
<feature type="domain" description="SH3b" evidence="3">
    <location>
        <begin position="332"/>
        <end position="394"/>
    </location>
</feature>
<feature type="domain" description="SH3b" evidence="3">
    <location>
        <begin position="97"/>
        <end position="159"/>
    </location>
</feature>
<feature type="compositionally biased region" description="Low complexity" evidence="1">
    <location>
        <begin position="237"/>
        <end position="248"/>
    </location>
</feature>
<dbReference type="PANTHER" id="PTHR34408:SF1">
    <property type="entry name" value="GLYCOSYL HYDROLASE FAMILY 19 DOMAIN-CONTAINING PROTEIN HI_1415"/>
    <property type="match status" value="1"/>
</dbReference>
<evidence type="ECO:0000256" key="1">
    <source>
        <dbReference type="SAM" id="MobiDB-lite"/>
    </source>
</evidence>
<feature type="region of interest" description="Disordered" evidence="1">
    <location>
        <begin position="237"/>
        <end position="265"/>
    </location>
</feature>
<dbReference type="AlphaFoldDB" id="A0A9D1LRX1"/>
<keyword evidence="2" id="KW-0732">Signal</keyword>
<proteinExistence type="predicted"/>
<feature type="compositionally biased region" description="Low complexity" evidence="1">
    <location>
        <begin position="656"/>
        <end position="672"/>
    </location>
</feature>
<evidence type="ECO:0000259" key="3">
    <source>
        <dbReference type="PROSITE" id="PS51781"/>
    </source>
</evidence>
<feature type="compositionally biased region" description="Polar residues" evidence="1">
    <location>
        <begin position="254"/>
        <end position="265"/>
    </location>
</feature>
<feature type="domain" description="SH3b" evidence="3">
    <location>
        <begin position="253"/>
        <end position="315"/>
    </location>
</feature>
<comment type="caution">
    <text evidence="4">The sequence shown here is derived from an EMBL/GenBank/DDBJ whole genome shotgun (WGS) entry which is preliminary data.</text>
</comment>
<evidence type="ECO:0000313" key="4">
    <source>
        <dbReference type="EMBL" id="HIU46930.1"/>
    </source>
</evidence>
<dbReference type="SUPFAM" id="SSF47090">
    <property type="entry name" value="PGBD-like"/>
    <property type="match status" value="3"/>
</dbReference>
<organism evidence="4 5">
    <name type="scientific">Candidatus Fimadaptatus faecigallinarum</name>
    <dbReference type="NCBI Taxonomy" id="2840814"/>
    <lineage>
        <taxon>Bacteria</taxon>
        <taxon>Bacillati</taxon>
        <taxon>Bacillota</taxon>
        <taxon>Clostridia</taxon>
        <taxon>Eubacteriales</taxon>
        <taxon>Candidatus Fimadaptatus</taxon>
    </lineage>
</organism>
<reference evidence="4" key="2">
    <citation type="journal article" date="2021" name="PeerJ">
        <title>Extensive microbial diversity within the chicken gut microbiome revealed by metagenomics and culture.</title>
        <authorList>
            <person name="Gilroy R."/>
            <person name="Ravi A."/>
            <person name="Getino M."/>
            <person name="Pursley I."/>
            <person name="Horton D.L."/>
            <person name="Alikhan N.F."/>
            <person name="Baker D."/>
            <person name="Gharbi K."/>
            <person name="Hall N."/>
            <person name="Watson M."/>
            <person name="Adriaenssens E.M."/>
            <person name="Foster-Nyarko E."/>
            <person name="Jarju S."/>
            <person name="Secka A."/>
            <person name="Antonio M."/>
            <person name="Oren A."/>
            <person name="Chaudhuri R.R."/>
            <person name="La Ragione R."/>
            <person name="Hildebrand F."/>
            <person name="Pallen M.J."/>
        </authorList>
    </citation>
    <scope>NUCLEOTIDE SEQUENCE</scope>
    <source>
        <strain evidence="4">ChiSxjej2B14-8506</strain>
    </source>
</reference>
<feature type="signal peptide" evidence="2">
    <location>
        <begin position="1"/>
        <end position="24"/>
    </location>
</feature>
<feature type="domain" description="SH3b" evidence="3">
    <location>
        <begin position="26"/>
        <end position="88"/>
    </location>
</feature>
<feature type="region of interest" description="Disordered" evidence="1">
    <location>
        <begin position="332"/>
        <end position="356"/>
    </location>
</feature>
<gene>
    <name evidence="4" type="ORF">IAC59_06695</name>
</gene>
<sequence>MRSVTALTLAAVMSLGMAPTVTQAAGDTYTVNVSSVNVRAEASTDSDVLTRASRGENVEVVDSSGDWYKVKYDGHTGYIRKDMLVEGDVATSSASSGATAKVTGSSVNIRKSASTSATILERASKGTVLEAISMSDGWVKVKYSGVTGYVSADYVSVSGLSSSQGSSEKLTEMDRQGVINASEVNVREGAGTSTDKLYSLSEGAKVDVTGLKGDWYRVHTSSGTGYVLAKYVSLTSTSSSGSDSTSASLKEISGTGTATGNGINVRKSASTSSTALYKLSKGDSVTVTGKQGDWYRIKTSQGTGFVLDEYIDYTESSSGSSSSSSTAVESASGSATITGSGVNVRENPSTDADRLYQLDNGAKVDITGKSGDWYRISTSQGEGFVKKDFLDVFVATSSAIKEGQSGDDVKQIQQRLIELGYLTGSADGKFGAGTEEAVKAFQRKAGLTADGIVGSGTLSALNASNAPKADAGATATTAPTTTTAPEAGDYTTLKQGSNGEAVKQLQQRLIELGYLTGSADGDYGSATTDAVKTFQKQAGLTADGIAGSNTQKALFASDAPSKKTEADEIEEELDSIKSTLSMGSSGAEVKLLQERLISLEYMSGSADGDFGAKTREAVMLFQKQAGLTVDGKAGSATVSKLFSSSAENYDGKTTVSTSGSSDSSSGSSSQSSSGVIMADWWTSNIQSVFSRGTIATVTDVDTDISWKVKRRGGTNHADVEPLTAADTAKMKQAYGGSWSWNRRAIWVTVGGKTYAASMNGMPHGTQSITDNNFSGHHCIHFLNSRTHTGNRLDSAHQAAVKKAYEAGN</sequence>
<dbReference type="InterPro" id="IPR036365">
    <property type="entry name" value="PGBD-like_sf"/>
</dbReference>
<feature type="chain" id="PRO_5039598755" evidence="2">
    <location>
        <begin position="25"/>
        <end position="808"/>
    </location>
</feature>
<dbReference type="EMBL" id="DVNK01000039">
    <property type="protein sequence ID" value="HIU46930.1"/>
    <property type="molecule type" value="Genomic_DNA"/>
</dbReference>
<name>A0A9D1LRX1_9FIRM</name>
<dbReference type="Pfam" id="PF01471">
    <property type="entry name" value="PG_binding_1"/>
    <property type="match status" value="3"/>
</dbReference>
<feature type="region of interest" description="Disordered" evidence="1">
    <location>
        <begin position="466"/>
        <end position="494"/>
    </location>
</feature>
<dbReference type="InterPro" id="IPR052354">
    <property type="entry name" value="Cell_Wall_Dynamics_Protein"/>
</dbReference>